<dbReference type="GO" id="GO:0030041">
    <property type="term" value="P:actin filament polymerization"/>
    <property type="evidence" value="ECO:0007669"/>
    <property type="project" value="TreeGrafter"/>
</dbReference>
<evidence type="ECO:0000256" key="1">
    <source>
        <dbReference type="PROSITE-ProRule" id="PRU00339"/>
    </source>
</evidence>
<evidence type="ECO:0008006" key="6">
    <source>
        <dbReference type="Google" id="ProtNLM"/>
    </source>
</evidence>
<dbReference type="PANTHER" id="PTHR16091">
    <property type="entry name" value="TTC17 PROTEIN"/>
    <property type="match status" value="1"/>
</dbReference>
<accession>A0A8R1I364</accession>
<dbReference type="GO" id="GO:0015629">
    <property type="term" value="C:actin cytoskeleton"/>
    <property type="evidence" value="ECO:0007669"/>
    <property type="project" value="TreeGrafter"/>
</dbReference>
<organism evidence="4 5">
    <name type="scientific">Caenorhabditis japonica</name>
    <dbReference type="NCBI Taxonomy" id="281687"/>
    <lineage>
        <taxon>Eukaryota</taxon>
        <taxon>Metazoa</taxon>
        <taxon>Ecdysozoa</taxon>
        <taxon>Nematoda</taxon>
        <taxon>Chromadorea</taxon>
        <taxon>Rhabditida</taxon>
        <taxon>Rhabditina</taxon>
        <taxon>Rhabditomorpha</taxon>
        <taxon>Rhabditoidea</taxon>
        <taxon>Rhabditidae</taxon>
        <taxon>Peloderinae</taxon>
        <taxon>Caenorhabditis</taxon>
    </lineage>
</organism>
<dbReference type="PROSITE" id="PS50005">
    <property type="entry name" value="TPR"/>
    <property type="match status" value="2"/>
</dbReference>
<reference evidence="5" key="1">
    <citation type="submission" date="2010-08" db="EMBL/GenBank/DDBJ databases">
        <authorList>
            <consortium name="Caenorhabditis japonica Sequencing Consortium"/>
            <person name="Wilson R.K."/>
        </authorList>
    </citation>
    <scope>NUCLEOTIDE SEQUENCE [LARGE SCALE GENOMIC DNA]</scope>
    <source>
        <strain evidence="5">DF5081</strain>
    </source>
</reference>
<feature type="coiled-coil region" evidence="2">
    <location>
        <begin position="393"/>
        <end position="423"/>
    </location>
</feature>
<reference evidence="4" key="2">
    <citation type="submission" date="2022-06" db="UniProtKB">
        <authorList>
            <consortium name="EnsemblMetazoa"/>
        </authorList>
    </citation>
    <scope>IDENTIFICATION</scope>
    <source>
        <strain evidence="4">DF5081</strain>
    </source>
</reference>
<dbReference type="SMART" id="SM00028">
    <property type="entry name" value="TPR"/>
    <property type="match status" value="4"/>
</dbReference>
<sequence length="1275" mass="145482">MEQRRRWFAWLFIALILHNDVVLSAYHWKISDDGKKIEAVQKSEYQLKMPGSLTDFMKQVENMKTIKRHIGDMQKMLNTITRRENIDDPGFEETFKKEEEACVKSRGIKLEADNFHTSFTSELCPEFHESYQQYTTFVKEYFGSPPDTNQRPPRCDYWFEAMKIKSPNNDDLGKSVIDKVGPEDELFYKVIGMYFPGFAKFTRDPDGMARYGNMLSSMLAHETRKVSHNAYLHMAAAAYWRAQGKISYAFTCYATGLMVGESNHDWHSPHLTSEIMLSVSTLLNQGVLPIEAHLILKQLPTNLPVCYKGMVHASTADASVFGGPENEPDSDEKLPSIHLKLTKKERNSIFSNTFKNYAGSLRYFKDAKALQKQADGDLLDQFFDLVESKAYVISCYMRLYEALETQKNNLEALMNEKSDYQKLYKKKWEVSDKVLELQPTPQFRFTQMLFFDEVKYGPHHCRRCARTQINRFPSSNHPMNVATTIFCTLTCSLEAYTEAMVPIRQKTLRNRPSVNETSWTVTPVYPQNYTFEKKLFEVGKNAQQPGYFRMIEPRFTNKEIDESVDRYWRRADWPNSLDCQAVVSSSNPFRINTFPQVFISPENRGWIIDELLTIHLGLTPSDTLPLPWFEPRCDFVKMENLRVFTGFEAIERLLNPRFDRRSDEFAEKMLKTTLVRLAGRVIEDHEMGGRIYLLLKLGIGPKWVRLNLAGLYWRVQGNPHQATKCLLGAFIDKPEESFLAIVQLTQVILKATRIVNDAHGFLQQQLNLLGYKEPMFHYVQGRMRLLLHDVDQAIQHLKEAMDKDPENAVIGEDLLKIACSGKSTKAAISSKFPTVCCSPVIQNAVCIRPHKDSEDQCYVVEASNIPGAPPQLVYHRCNGVYDGFSKKTSDYASIVSPFLPIFSTVASRNDVTNWVNRVDGIQTVESNELPLDYGGWNNFFAERPAEWWDSANNEMKYVLPTEEEEETNDWVEEWKSNLATIPEKPLSFLWIREKSAMMQYDTKLPAQLPNPSIHQIRRGISVFPPPRVATMSCNGVAKLEAMFENAPSTWVSLTAKGEQIEKYVDLRGPMPAKAALQPVCPSMDKYANSAILGMEHIPAFALSDQFLFYQPELALSEALKTLGNERDTIEHVGARLHAAMLHANAKDGKVSWLLCVLSSLYWRVTGNAENAMGCLRCALHTAPPKMRDVALVSLANMCHQAGLLNSALISAGAALSYSPRLVAIHFLLGNIYASIGDYQRALNFYYSTLSLQSNFQPAKDRIRTIYCHSGKEFNF</sequence>
<evidence type="ECO:0000256" key="3">
    <source>
        <dbReference type="SAM" id="SignalP"/>
    </source>
</evidence>
<keyword evidence="2" id="KW-0175">Coiled coil</keyword>
<feature type="repeat" description="TPR" evidence="1">
    <location>
        <begin position="774"/>
        <end position="807"/>
    </location>
</feature>
<keyword evidence="3" id="KW-0732">Signal</keyword>
<dbReference type="FunFam" id="1.25.40.10:FF:000973">
    <property type="entry name" value="Anaphase-promoting complex subunit 3 protein"/>
    <property type="match status" value="1"/>
</dbReference>
<dbReference type="InterPro" id="IPR052630">
    <property type="entry name" value="TTC17"/>
</dbReference>
<evidence type="ECO:0000313" key="5">
    <source>
        <dbReference type="Proteomes" id="UP000005237"/>
    </source>
</evidence>
<name>A0A8R1I364_CAEJA</name>
<dbReference type="EnsemblMetazoa" id="CJA19650.1">
    <property type="protein sequence ID" value="CJA19650.1"/>
    <property type="gene ID" value="WBGene00175221"/>
</dbReference>
<evidence type="ECO:0000256" key="2">
    <source>
        <dbReference type="SAM" id="Coils"/>
    </source>
</evidence>
<evidence type="ECO:0000313" key="4">
    <source>
        <dbReference type="EnsemblMetazoa" id="CJA19650.1"/>
    </source>
</evidence>
<dbReference type="GO" id="GO:0005737">
    <property type="term" value="C:cytoplasm"/>
    <property type="evidence" value="ECO:0007669"/>
    <property type="project" value="TreeGrafter"/>
</dbReference>
<feature type="chain" id="PRO_5035818806" description="Tetratricopeptide repeat protein 17" evidence="3">
    <location>
        <begin position="25"/>
        <end position="1275"/>
    </location>
</feature>
<dbReference type="InterPro" id="IPR019734">
    <property type="entry name" value="TPR_rpt"/>
</dbReference>
<feature type="signal peptide" evidence="3">
    <location>
        <begin position="1"/>
        <end position="24"/>
    </location>
</feature>
<dbReference type="PANTHER" id="PTHR16091:SF1">
    <property type="entry name" value="TETRATRICOPEPTIDE REPEAT PROTEIN 17"/>
    <property type="match status" value="1"/>
</dbReference>
<dbReference type="Proteomes" id="UP000005237">
    <property type="component" value="Unassembled WGS sequence"/>
</dbReference>
<dbReference type="InterPro" id="IPR011990">
    <property type="entry name" value="TPR-like_helical_dom_sf"/>
</dbReference>
<keyword evidence="1" id="KW-0802">TPR repeat</keyword>
<dbReference type="Gene3D" id="1.25.40.10">
    <property type="entry name" value="Tetratricopeptide repeat domain"/>
    <property type="match status" value="1"/>
</dbReference>
<protein>
    <recommendedName>
        <fullName evidence="6">Tetratricopeptide repeat protein 17</fullName>
    </recommendedName>
</protein>
<proteinExistence type="predicted"/>
<keyword evidence="5" id="KW-1185">Reference proteome</keyword>
<dbReference type="AlphaFoldDB" id="A0A8R1I364"/>
<dbReference type="SUPFAM" id="SSF48452">
    <property type="entry name" value="TPR-like"/>
    <property type="match status" value="1"/>
</dbReference>
<feature type="repeat" description="TPR" evidence="1">
    <location>
        <begin position="1222"/>
        <end position="1255"/>
    </location>
</feature>